<evidence type="ECO:0000313" key="8">
    <source>
        <dbReference type="Proteomes" id="UP001499978"/>
    </source>
</evidence>
<keyword evidence="4" id="KW-0745">Spermidine biosynthesis</keyword>
<comment type="function">
    <text evidence="4">Catalyzes the irreversible transfer of a propylamine group from the amino donor S-adenosylmethioninamine (decarboxy-AdoMet) to putrescine (1,4-diaminobutane) to yield spermidine.</text>
</comment>
<dbReference type="PANTHER" id="PTHR11558">
    <property type="entry name" value="SPERMIDINE/SPERMINE SYNTHASE"/>
    <property type="match status" value="1"/>
</dbReference>
<protein>
    <recommendedName>
        <fullName evidence="4">Polyamine aminopropyltransferase</fullName>
    </recommendedName>
    <alternativeName>
        <fullName evidence="4">Putrescine aminopropyltransferase</fullName>
        <shortName evidence="4">PAPT</shortName>
    </alternativeName>
    <alternativeName>
        <fullName evidence="4">Spermidine synthase</fullName>
        <shortName evidence="4">SPDS</shortName>
        <shortName evidence="4">SPDSY</shortName>
        <ecNumber evidence="4">2.5.1.16</ecNumber>
    </alternativeName>
</protein>
<feature type="binding site" evidence="4">
    <location>
        <position position="112"/>
    </location>
    <ligand>
        <name>S-methyl-5'-thioadenosine</name>
        <dbReference type="ChEBI" id="CHEBI:17509"/>
    </ligand>
</feature>
<dbReference type="EMBL" id="BAAARY010000003">
    <property type="protein sequence ID" value="GAA2515274.1"/>
    <property type="molecule type" value="Genomic_DNA"/>
</dbReference>
<feature type="binding site" evidence="4">
    <location>
        <position position="92"/>
    </location>
    <ligand>
        <name>spermidine</name>
        <dbReference type="ChEBI" id="CHEBI:57834"/>
    </ligand>
</feature>
<dbReference type="Pfam" id="PF01564">
    <property type="entry name" value="Spermine_synth"/>
    <property type="match status" value="1"/>
</dbReference>
<keyword evidence="8" id="KW-1185">Reference proteome</keyword>
<evidence type="ECO:0000256" key="3">
    <source>
        <dbReference type="ARBA" id="ARBA00023115"/>
    </source>
</evidence>
<dbReference type="HAMAP" id="MF_00198">
    <property type="entry name" value="Spermidine_synth"/>
    <property type="match status" value="1"/>
</dbReference>
<dbReference type="EC" id="2.5.1.16" evidence="4"/>
<feature type="domain" description="PABS" evidence="6">
    <location>
        <begin position="4"/>
        <end position="244"/>
    </location>
</feature>
<proteinExistence type="inferred from homology"/>
<evidence type="ECO:0000313" key="7">
    <source>
        <dbReference type="EMBL" id="GAA2515274.1"/>
    </source>
</evidence>
<dbReference type="SUPFAM" id="SSF53335">
    <property type="entry name" value="S-adenosyl-L-methionine-dependent methyltransferases"/>
    <property type="match status" value="1"/>
</dbReference>
<dbReference type="Gene3D" id="2.30.140.10">
    <property type="entry name" value="Spermidine synthase, tetramerisation domain"/>
    <property type="match status" value="1"/>
</dbReference>
<comment type="subunit">
    <text evidence="4">Homodimer or homotetramer.</text>
</comment>
<dbReference type="CDD" id="cd02440">
    <property type="entry name" value="AdoMet_MTases"/>
    <property type="match status" value="1"/>
</dbReference>
<feature type="active site" description="Proton acceptor" evidence="4 5">
    <location>
        <position position="162"/>
    </location>
</feature>
<dbReference type="NCBIfam" id="NF037959">
    <property type="entry name" value="MFS_SpdSyn"/>
    <property type="match status" value="1"/>
</dbReference>
<dbReference type="RefSeq" id="WP_344168807.1">
    <property type="nucleotide sequence ID" value="NZ_BAAARY010000003.1"/>
</dbReference>
<reference evidence="8" key="1">
    <citation type="journal article" date="2019" name="Int. J. Syst. Evol. Microbiol.">
        <title>The Global Catalogue of Microorganisms (GCM) 10K type strain sequencing project: providing services to taxonomists for standard genome sequencing and annotation.</title>
        <authorList>
            <consortium name="The Broad Institute Genomics Platform"/>
            <consortium name="The Broad Institute Genome Sequencing Center for Infectious Disease"/>
            <person name="Wu L."/>
            <person name="Ma J."/>
        </authorList>
    </citation>
    <scope>NUCLEOTIDE SEQUENCE [LARGE SCALE GENOMIC DNA]</scope>
    <source>
        <strain evidence="8">JCM 3367</strain>
    </source>
</reference>
<comment type="catalytic activity">
    <reaction evidence="4">
        <text>S-adenosyl 3-(methylsulfanyl)propylamine + putrescine = S-methyl-5'-thioadenosine + spermidine + H(+)</text>
        <dbReference type="Rhea" id="RHEA:12721"/>
        <dbReference type="ChEBI" id="CHEBI:15378"/>
        <dbReference type="ChEBI" id="CHEBI:17509"/>
        <dbReference type="ChEBI" id="CHEBI:57443"/>
        <dbReference type="ChEBI" id="CHEBI:57834"/>
        <dbReference type="ChEBI" id="CHEBI:326268"/>
        <dbReference type="EC" id="2.5.1.16"/>
    </reaction>
</comment>
<dbReference type="InterPro" id="IPR001045">
    <property type="entry name" value="Spermi_synthase"/>
</dbReference>
<evidence type="ECO:0000259" key="6">
    <source>
        <dbReference type="PROSITE" id="PS51006"/>
    </source>
</evidence>
<dbReference type="PROSITE" id="PS51006">
    <property type="entry name" value="PABS_2"/>
    <property type="match status" value="1"/>
</dbReference>
<comment type="similarity">
    <text evidence="1 4">Belongs to the spermidine/spermine synthase family.</text>
</comment>
<dbReference type="InterPro" id="IPR030374">
    <property type="entry name" value="PABS"/>
</dbReference>
<name>A0ABP6AHK5_9ACTN</name>
<dbReference type="Pfam" id="PF17284">
    <property type="entry name" value="Spermine_synt_N"/>
    <property type="match status" value="1"/>
</dbReference>
<comment type="pathway">
    <text evidence="4">Amine and polyamine biosynthesis; spermidine biosynthesis; spermidine from putrescine: step 1/1.</text>
</comment>
<evidence type="ECO:0000256" key="2">
    <source>
        <dbReference type="ARBA" id="ARBA00022679"/>
    </source>
</evidence>
<feature type="binding site" evidence="4">
    <location>
        <position position="171"/>
    </location>
    <ligand>
        <name>S-methyl-5'-thioadenosine</name>
        <dbReference type="ChEBI" id="CHEBI:17509"/>
    </ligand>
</feature>
<accession>A0ABP6AHK5</accession>
<evidence type="ECO:0000256" key="5">
    <source>
        <dbReference type="PROSITE-ProRule" id="PRU00354"/>
    </source>
</evidence>
<dbReference type="Proteomes" id="UP001499978">
    <property type="component" value="Unassembled WGS sequence"/>
</dbReference>
<gene>
    <name evidence="4 7" type="primary">speE</name>
    <name evidence="7" type="ORF">GCM10010201_09460</name>
</gene>
<comment type="caution">
    <text evidence="4">Lacks conserved residue(s) required for the propagation of feature annotation.</text>
</comment>
<dbReference type="Gene3D" id="3.40.50.150">
    <property type="entry name" value="Vaccinia Virus protein VP39"/>
    <property type="match status" value="1"/>
</dbReference>
<feature type="binding site" evidence="4">
    <location>
        <position position="68"/>
    </location>
    <ligand>
        <name>spermidine</name>
        <dbReference type="ChEBI" id="CHEBI:57834"/>
    </ligand>
</feature>
<evidence type="ECO:0000256" key="4">
    <source>
        <dbReference type="HAMAP-Rule" id="MF_00198"/>
    </source>
</evidence>
<dbReference type="PANTHER" id="PTHR11558:SF11">
    <property type="entry name" value="SPERMIDINE SYNTHASE"/>
    <property type="match status" value="1"/>
</dbReference>
<sequence>MTTTWWLTEADLPLGRSGVRLSVEVVETLHDERSRFGHIQVLDTVFHGRMLVIDGIIQTTERDEFVYHETLVLPAALRHGAPTSALIIGGGDGGALRQALRLRSLTRAVQVEIDDTVTRVCRQHLPSVSGGAFDDPRAELVFADGARLLAETSERFDLIVLDLTDPTPGGPAEPLFAADFLRVARAALNPGGVLAMQCGSVTVQPAEVAGQLRRGRAVFTHVDLHTAVVPGYQLSTFGFLVAGDRPRPAADSATFARRWGNVAGACEYVSPEMYAASLAAPPYLRRVLGI</sequence>
<keyword evidence="2 4" id="KW-0808">Transferase</keyword>
<comment type="caution">
    <text evidence="7">The sequence shown here is derived from an EMBL/GenBank/DDBJ whole genome shotgun (WGS) entry which is preliminary data.</text>
</comment>
<dbReference type="NCBIfam" id="NF002010">
    <property type="entry name" value="PRK00811.1"/>
    <property type="match status" value="1"/>
</dbReference>
<keyword evidence="3 4" id="KW-0620">Polyamine biosynthesis</keyword>
<dbReference type="InterPro" id="IPR037163">
    <property type="entry name" value="Spermidine_synt_N_sf"/>
</dbReference>
<dbReference type="InterPro" id="IPR029063">
    <property type="entry name" value="SAM-dependent_MTases_sf"/>
</dbReference>
<evidence type="ECO:0000256" key="1">
    <source>
        <dbReference type="ARBA" id="ARBA00007867"/>
    </source>
</evidence>
<dbReference type="InterPro" id="IPR035246">
    <property type="entry name" value="Spermidine_synt_N"/>
</dbReference>
<organism evidence="7 8">
    <name type="scientific">Pilimelia columellifera subsp. columellifera</name>
    <dbReference type="NCBI Taxonomy" id="706583"/>
    <lineage>
        <taxon>Bacteria</taxon>
        <taxon>Bacillati</taxon>
        <taxon>Actinomycetota</taxon>
        <taxon>Actinomycetes</taxon>
        <taxon>Micromonosporales</taxon>
        <taxon>Micromonosporaceae</taxon>
        <taxon>Pilimelia</taxon>
    </lineage>
</organism>
<feature type="binding site" evidence="4">
    <location>
        <begin position="144"/>
        <end position="145"/>
    </location>
    <ligand>
        <name>S-methyl-5'-thioadenosine</name>
        <dbReference type="ChEBI" id="CHEBI:17509"/>
    </ligand>
</feature>